<dbReference type="InterPro" id="IPR003016">
    <property type="entry name" value="2-oxoA_DH_lipoyl-BS"/>
</dbReference>
<sequence>MTDILMPRLSDTMEEGVVASWSKKIGDAIKKGDVIGEIETDKTTMDLEAYDEGVLEEILVDEGGTVAIGEPIAVLGDGSGSSAKSGGGSGRSEDASSGEDAGSGEDVSSGDDGESDSEDTEDEAANDDASGETSGDDTSSGDAGRAAEARQETQDDDSGVRRSPLARRMAREHGIDLSQVEGTGPGGRIIRTDVERVVAEQKKGGSAPSETPAAQQTQAETGDADQDVKLTANQRITAERLAGNVGAPTFQETVSVRVDDLLAFRKTLNERLDDTKVSVNDLFVKACARALKDHPEINSSWGGDKIIRRGEINVGIAVALSGGLIVPVVKNADRKTLTEISGEARELAGRAKDGKLRPEEFKGGSFSISNLGMYGIDHFTALINPPEAAILAVGAAASVPYVHEGKLAERSTITMTMTVDHRVVNGAEAALFLSDLRAILEDPLRIVV</sequence>
<dbReference type="SUPFAM" id="SSF52777">
    <property type="entry name" value="CoA-dependent acyltransferases"/>
    <property type="match status" value="1"/>
</dbReference>
<dbReference type="PROSITE" id="PS50968">
    <property type="entry name" value="BIOTINYL_LIPOYL"/>
    <property type="match status" value="1"/>
</dbReference>
<dbReference type="PANTHER" id="PTHR23151:SF90">
    <property type="entry name" value="DIHYDROLIPOYLLYSINE-RESIDUE ACETYLTRANSFERASE COMPONENT OF PYRUVATE DEHYDROGENASE COMPLEX, MITOCHONDRIAL-RELATED"/>
    <property type="match status" value="1"/>
</dbReference>
<protein>
    <recommendedName>
        <fullName evidence="4">Dihydrolipoamide acetyltransferase component of pyruvate dehydrogenase complex</fullName>
        <ecNumber evidence="4">2.3.1.-</ecNumber>
    </recommendedName>
</protein>
<evidence type="ECO:0000256" key="5">
    <source>
        <dbReference type="SAM" id="MobiDB-lite"/>
    </source>
</evidence>
<dbReference type="InterPro" id="IPR023213">
    <property type="entry name" value="CAT-like_dom_sf"/>
</dbReference>
<dbReference type="PANTHER" id="PTHR23151">
    <property type="entry name" value="DIHYDROLIPOAMIDE ACETYL/SUCCINYL-TRANSFERASE-RELATED"/>
    <property type="match status" value="1"/>
</dbReference>
<feature type="compositionally biased region" description="Acidic residues" evidence="5">
    <location>
        <begin position="108"/>
        <end position="130"/>
    </location>
</feature>
<comment type="caution">
    <text evidence="8">The sequence shown here is derived from an EMBL/GenBank/DDBJ whole genome shotgun (WGS) entry which is preliminary data.</text>
</comment>
<dbReference type="RefSeq" id="WP_179428988.1">
    <property type="nucleotide sequence ID" value="NZ_JACBZP010000001.1"/>
</dbReference>
<dbReference type="Pfam" id="PF02817">
    <property type="entry name" value="E3_binding"/>
    <property type="match status" value="1"/>
</dbReference>
<keyword evidence="4 8" id="KW-0012">Acyltransferase</keyword>
<feature type="compositionally biased region" description="Polar residues" evidence="5">
    <location>
        <begin position="208"/>
        <end position="220"/>
    </location>
</feature>
<dbReference type="InterPro" id="IPR045257">
    <property type="entry name" value="E2/Pdx1"/>
</dbReference>
<dbReference type="Gene3D" id="3.30.559.10">
    <property type="entry name" value="Chloramphenicol acetyltransferase-like domain"/>
    <property type="match status" value="1"/>
</dbReference>
<evidence type="ECO:0000256" key="3">
    <source>
        <dbReference type="ARBA" id="ARBA00022823"/>
    </source>
</evidence>
<feature type="compositionally biased region" description="Low complexity" evidence="5">
    <location>
        <begin position="131"/>
        <end position="144"/>
    </location>
</feature>
<dbReference type="InterPro" id="IPR036625">
    <property type="entry name" value="E3-bd_dom_sf"/>
</dbReference>
<dbReference type="Gene3D" id="4.10.320.10">
    <property type="entry name" value="E3-binding domain"/>
    <property type="match status" value="1"/>
</dbReference>
<dbReference type="EMBL" id="JACBZP010000001">
    <property type="protein sequence ID" value="NYI68677.1"/>
    <property type="molecule type" value="Genomic_DNA"/>
</dbReference>
<keyword evidence="4 8" id="KW-0808">Transferase</keyword>
<dbReference type="PROSITE" id="PS51826">
    <property type="entry name" value="PSBD"/>
    <property type="match status" value="1"/>
</dbReference>
<dbReference type="SUPFAM" id="SSF51230">
    <property type="entry name" value="Single hybrid motif"/>
    <property type="match status" value="1"/>
</dbReference>
<dbReference type="CDD" id="cd06849">
    <property type="entry name" value="lipoyl_domain"/>
    <property type="match status" value="1"/>
</dbReference>
<feature type="domain" description="Lipoyl-binding" evidence="6">
    <location>
        <begin position="1"/>
        <end position="76"/>
    </location>
</feature>
<dbReference type="Proteomes" id="UP000539111">
    <property type="component" value="Unassembled WGS sequence"/>
</dbReference>
<feature type="compositionally biased region" description="Low complexity" evidence="5">
    <location>
        <begin position="98"/>
        <end position="107"/>
    </location>
</feature>
<keyword evidence="9" id="KW-1185">Reference proteome</keyword>
<feature type="domain" description="Peripheral subunit-binding (PSBD)" evidence="7">
    <location>
        <begin position="161"/>
        <end position="198"/>
    </location>
</feature>
<dbReference type="SUPFAM" id="SSF47005">
    <property type="entry name" value="Peripheral subunit-binding domain of 2-oxo acid dehydrogenase complex"/>
    <property type="match status" value="1"/>
</dbReference>
<evidence type="ECO:0000313" key="9">
    <source>
        <dbReference type="Proteomes" id="UP000539111"/>
    </source>
</evidence>
<dbReference type="Pfam" id="PF00198">
    <property type="entry name" value="2-oxoacid_dh"/>
    <property type="match status" value="1"/>
</dbReference>
<dbReference type="InterPro" id="IPR000089">
    <property type="entry name" value="Biotin_lipoyl"/>
</dbReference>
<evidence type="ECO:0000256" key="2">
    <source>
        <dbReference type="ARBA" id="ARBA00007317"/>
    </source>
</evidence>
<dbReference type="Gene3D" id="2.40.50.100">
    <property type="match status" value="1"/>
</dbReference>
<feature type="region of interest" description="Disordered" evidence="5">
    <location>
        <begin position="199"/>
        <end position="227"/>
    </location>
</feature>
<dbReference type="InterPro" id="IPR001078">
    <property type="entry name" value="2-oxoacid_DH_actylTfrase"/>
</dbReference>
<keyword evidence="3 4" id="KW-0450">Lipoyl</keyword>
<dbReference type="GO" id="GO:0045254">
    <property type="term" value="C:pyruvate dehydrogenase complex"/>
    <property type="evidence" value="ECO:0007669"/>
    <property type="project" value="InterPro"/>
</dbReference>
<evidence type="ECO:0000259" key="7">
    <source>
        <dbReference type="PROSITE" id="PS51826"/>
    </source>
</evidence>
<evidence type="ECO:0000259" key="6">
    <source>
        <dbReference type="PROSITE" id="PS50968"/>
    </source>
</evidence>
<keyword evidence="8" id="KW-0670">Pyruvate</keyword>
<dbReference type="InterPro" id="IPR011053">
    <property type="entry name" value="Single_hybrid_motif"/>
</dbReference>
<gene>
    <name evidence="8" type="ORF">BJY26_002983</name>
</gene>
<dbReference type="AlphaFoldDB" id="A0A7Z0IIS6"/>
<comment type="cofactor">
    <cofactor evidence="1 4">
        <name>(R)-lipoate</name>
        <dbReference type="ChEBI" id="CHEBI:83088"/>
    </cofactor>
</comment>
<evidence type="ECO:0000256" key="4">
    <source>
        <dbReference type="RuleBase" id="RU003423"/>
    </source>
</evidence>
<organism evidence="8 9">
    <name type="scientific">Spelaeicoccus albus</name>
    <dbReference type="NCBI Taxonomy" id="1280376"/>
    <lineage>
        <taxon>Bacteria</taxon>
        <taxon>Bacillati</taxon>
        <taxon>Actinomycetota</taxon>
        <taxon>Actinomycetes</taxon>
        <taxon>Micrococcales</taxon>
        <taxon>Brevibacteriaceae</taxon>
        <taxon>Spelaeicoccus</taxon>
    </lineage>
</organism>
<evidence type="ECO:0000313" key="8">
    <source>
        <dbReference type="EMBL" id="NYI68677.1"/>
    </source>
</evidence>
<evidence type="ECO:0000256" key="1">
    <source>
        <dbReference type="ARBA" id="ARBA00001938"/>
    </source>
</evidence>
<dbReference type="GO" id="GO:0006086">
    <property type="term" value="P:pyruvate decarboxylation to acetyl-CoA"/>
    <property type="evidence" value="ECO:0007669"/>
    <property type="project" value="InterPro"/>
</dbReference>
<dbReference type="EC" id="2.3.1.-" evidence="4"/>
<reference evidence="8 9" key="1">
    <citation type="submission" date="2020-07" db="EMBL/GenBank/DDBJ databases">
        <title>Sequencing the genomes of 1000 actinobacteria strains.</title>
        <authorList>
            <person name="Klenk H.-P."/>
        </authorList>
    </citation>
    <scope>NUCLEOTIDE SEQUENCE [LARGE SCALE GENOMIC DNA]</scope>
    <source>
        <strain evidence="8 9">DSM 26341</strain>
    </source>
</reference>
<accession>A0A7Z0IIS6</accession>
<dbReference type="GO" id="GO:0016746">
    <property type="term" value="F:acyltransferase activity"/>
    <property type="evidence" value="ECO:0007669"/>
    <property type="project" value="UniProtKB-KW"/>
</dbReference>
<name>A0A7Z0IIS6_9MICO</name>
<dbReference type="InterPro" id="IPR004167">
    <property type="entry name" value="PSBD"/>
</dbReference>
<proteinExistence type="inferred from homology"/>
<dbReference type="PROSITE" id="PS00189">
    <property type="entry name" value="LIPOYL"/>
    <property type="match status" value="1"/>
</dbReference>
<dbReference type="Pfam" id="PF00364">
    <property type="entry name" value="Biotin_lipoyl"/>
    <property type="match status" value="1"/>
</dbReference>
<feature type="region of interest" description="Disordered" evidence="5">
    <location>
        <begin position="72"/>
        <end position="163"/>
    </location>
</feature>
<comment type="similarity">
    <text evidence="2 4">Belongs to the 2-oxoacid dehydrogenase family.</text>
</comment>